<dbReference type="SUPFAM" id="SSF53254">
    <property type="entry name" value="Phosphoglycerate mutase-like"/>
    <property type="match status" value="1"/>
</dbReference>
<dbReference type="Pfam" id="PF00300">
    <property type="entry name" value="His_Phos_1"/>
    <property type="match status" value="1"/>
</dbReference>
<evidence type="ECO:0000313" key="1">
    <source>
        <dbReference type="EMBL" id="GAA5341435.1"/>
    </source>
</evidence>
<dbReference type="InterPro" id="IPR013078">
    <property type="entry name" value="His_Pase_superF_clade-1"/>
</dbReference>
<dbReference type="RefSeq" id="WP_342038541.1">
    <property type="nucleotide sequence ID" value="NZ_BAABBK010000010.1"/>
</dbReference>
<dbReference type="Proteomes" id="UP001498935">
    <property type="component" value="Unassembled WGS sequence"/>
</dbReference>
<comment type="caution">
    <text evidence="1">The sequence shown here is derived from an EMBL/GenBank/DDBJ whole genome shotgun (WGS) entry which is preliminary data.</text>
</comment>
<dbReference type="PANTHER" id="PTHR48100">
    <property type="entry name" value="BROAD-SPECIFICITY PHOSPHATASE YOR283W-RELATED"/>
    <property type="match status" value="1"/>
</dbReference>
<dbReference type="SMART" id="SM00855">
    <property type="entry name" value="PGAM"/>
    <property type="match status" value="1"/>
</dbReference>
<gene>
    <name evidence="1" type="ORF">KACC15558_24760</name>
</gene>
<dbReference type="InterPro" id="IPR029033">
    <property type="entry name" value="His_PPase_superfam"/>
</dbReference>
<accession>A0ABP9U7Y9</accession>
<sequence length="213" mass="23250">MTTIHLVRHGEVDNPEGILYGRIPGFGLTDRGHEMARRVGEHFANAETTPAALVASPLLRAQQTMAPLAENLGEPVFTDDRVIEAANSFEGQKVSARKLTEPKNLIRLYNPLIPSWGEPYRQIVLRMQAAMASLRTKLAAHGPDAEAVVVSHQLPIWMARLAAEGRPLVHDPRKRECALASVTSFTFEQSTLVSVSYENLCADLQPGHAVAGA</sequence>
<proteinExistence type="predicted"/>
<dbReference type="CDD" id="cd07067">
    <property type="entry name" value="HP_PGM_like"/>
    <property type="match status" value="1"/>
</dbReference>
<dbReference type="Gene3D" id="3.40.50.1240">
    <property type="entry name" value="Phosphoglycerate mutase-like"/>
    <property type="match status" value="1"/>
</dbReference>
<keyword evidence="2" id="KW-1185">Reference proteome</keyword>
<evidence type="ECO:0000313" key="2">
    <source>
        <dbReference type="Proteomes" id="UP001498935"/>
    </source>
</evidence>
<organism evidence="1 2">
    <name type="scientific">Brevibacterium ammoniilyticum</name>
    <dbReference type="NCBI Taxonomy" id="1046555"/>
    <lineage>
        <taxon>Bacteria</taxon>
        <taxon>Bacillati</taxon>
        <taxon>Actinomycetota</taxon>
        <taxon>Actinomycetes</taxon>
        <taxon>Micrococcales</taxon>
        <taxon>Brevibacteriaceae</taxon>
        <taxon>Brevibacterium</taxon>
    </lineage>
</organism>
<dbReference type="PANTHER" id="PTHR48100:SF51">
    <property type="entry name" value="PHOSPHOGLYCERATE MUTASE"/>
    <property type="match status" value="1"/>
</dbReference>
<dbReference type="EMBL" id="BAABNP010000010">
    <property type="protein sequence ID" value="GAA5341435.1"/>
    <property type="molecule type" value="Genomic_DNA"/>
</dbReference>
<protein>
    <submittedName>
        <fullName evidence="1">Histidine phosphatase family protein</fullName>
    </submittedName>
</protein>
<name>A0ABP9U7Y9_9MICO</name>
<dbReference type="InterPro" id="IPR050275">
    <property type="entry name" value="PGM_Phosphatase"/>
</dbReference>
<reference evidence="1 2" key="1">
    <citation type="submission" date="2024-02" db="EMBL/GenBank/DDBJ databases">
        <title>Characterization of antibiotic resistant novel bacterial strains and their environmental applications.</title>
        <authorList>
            <person name="Manzoor S."/>
            <person name="Abbas S."/>
            <person name="Arshad M."/>
            <person name="Li W.J."/>
            <person name="Ahmed I."/>
        </authorList>
    </citation>
    <scope>NUCLEOTIDE SEQUENCE [LARGE SCALE GENOMIC DNA]</scope>
    <source>
        <strain evidence="1 2">KACC 15558</strain>
    </source>
</reference>